<reference evidence="3" key="1">
    <citation type="submission" date="2006-06" db="EMBL/GenBank/DDBJ databases">
        <title>Complete sequence of chromosome of Mycobacterium sp. MCS.</title>
        <authorList>
            <consortium name="US DOE Joint Genome Institute"/>
            <person name="Copeland A."/>
            <person name="Lucas S."/>
            <person name="Lapidus A."/>
            <person name="Barry K."/>
            <person name="Detter J.C."/>
            <person name="Glavina del Rio T."/>
            <person name="Hammon N."/>
            <person name="Israni S."/>
            <person name="Dalin E."/>
            <person name="Tice H."/>
            <person name="Pitluck S."/>
            <person name="Martinez M."/>
            <person name="Schmutz J."/>
            <person name="Larimer F."/>
            <person name="Land M."/>
            <person name="Hauser L."/>
            <person name="Kyrpides N."/>
            <person name="Kim E."/>
            <person name="Miller C.D."/>
            <person name="Hughes J.E."/>
            <person name="Anderson A.J."/>
            <person name="Sims R.C."/>
            <person name="Richardson P."/>
        </authorList>
    </citation>
    <scope>NUCLEOTIDE SEQUENCE [LARGE SCALE GENOMIC DNA]</scope>
    <source>
        <strain evidence="3">MCS</strain>
    </source>
</reference>
<feature type="compositionally biased region" description="Low complexity" evidence="1">
    <location>
        <begin position="369"/>
        <end position="386"/>
    </location>
</feature>
<feature type="region of interest" description="Disordered" evidence="1">
    <location>
        <begin position="285"/>
        <end position="388"/>
    </location>
</feature>
<dbReference type="Pfam" id="PF02720">
    <property type="entry name" value="DUF222"/>
    <property type="match status" value="1"/>
</dbReference>
<protein>
    <recommendedName>
        <fullName evidence="2">HNH nuclease domain-containing protein</fullName>
    </recommendedName>
</protein>
<evidence type="ECO:0000256" key="1">
    <source>
        <dbReference type="SAM" id="MobiDB-lite"/>
    </source>
</evidence>
<dbReference type="KEGG" id="mmc:Mmcs_1040"/>
<accession>A0A5Q5BG17</accession>
<dbReference type="EMBL" id="CP000384">
    <property type="protein sequence ID" value="ABG07154.1"/>
    <property type="molecule type" value="Genomic_DNA"/>
</dbReference>
<feature type="domain" description="HNH nuclease" evidence="2">
    <location>
        <begin position="437"/>
        <end position="488"/>
    </location>
</feature>
<dbReference type="InterPro" id="IPR003870">
    <property type="entry name" value="DUF222"/>
</dbReference>
<dbReference type="SMART" id="SM00507">
    <property type="entry name" value="HNHc"/>
    <property type="match status" value="1"/>
</dbReference>
<dbReference type="PANTHER" id="PTHR34403">
    <property type="entry name" value="TOL-PAL SYSTEM PROTEIN TOLA"/>
    <property type="match status" value="1"/>
</dbReference>
<dbReference type="InterPro" id="IPR003615">
    <property type="entry name" value="HNH_nuc"/>
</dbReference>
<feature type="compositionally biased region" description="Basic and acidic residues" evidence="1">
    <location>
        <begin position="573"/>
        <end position="593"/>
    </location>
</feature>
<evidence type="ECO:0000259" key="2">
    <source>
        <dbReference type="SMART" id="SM00507"/>
    </source>
</evidence>
<organism evidence="3">
    <name type="scientific">Mycobacterium sp. (strain MCS)</name>
    <dbReference type="NCBI Taxonomy" id="164756"/>
    <lineage>
        <taxon>Bacteria</taxon>
        <taxon>Bacillati</taxon>
        <taxon>Actinomycetota</taxon>
        <taxon>Actinomycetes</taxon>
        <taxon>Mycobacteriales</taxon>
        <taxon>Mycobacteriaceae</taxon>
        <taxon>Mycobacterium</taxon>
    </lineage>
</organism>
<name>A0A5Q5BG17_MYCSS</name>
<dbReference type="CDD" id="cd00085">
    <property type="entry name" value="HNHc"/>
    <property type="match status" value="1"/>
</dbReference>
<proteinExistence type="predicted"/>
<feature type="compositionally biased region" description="Basic and acidic residues" evidence="1">
    <location>
        <begin position="545"/>
        <end position="556"/>
    </location>
</feature>
<feature type="region of interest" description="Disordered" evidence="1">
    <location>
        <begin position="537"/>
        <end position="593"/>
    </location>
</feature>
<gene>
    <name evidence="3" type="ordered locus">Mmcs_1040</name>
</gene>
<dbReference type="PANTHER" id="PTHR34403:SF17">
    <property type="entry name" value="RETINITIS PIGMENTOSA 1-LIKE 1 PROTEIN-LIKE"/>
    <property type="match status" value="1"/>
</dbReference>
<evidence type="ECO:0000313" key="3">
    <source>
        <dbReference type="EMBL" id="ABG07154.1"/>
    </source>
</evidence>
<feature type="compositionally biased region" description="Basic residues" evidence="1">
    <location>
        <begin position="557"/>
        <end position="572"/>
    </location>
</feature>
<feature type="compositionally biased region" description="Acidic residues" evidence="1">
    <location>
        <begin position="316"/>
        <end position="329"/>
    </location>
</feature>
<dbReference type="AlphaFoldDB" id="A0A5Q5BG17"/>
<sequence length="593" mass="64124">MSDPSARIEDMFDGSLPGIGDFSALSDAELVAASAGWGRAENAAAARKLAAMAELFRRRTGCDTATDRHNWFVDPDANAVSELAAAHNITERLAMFQTHRAVALADRLPHVAALFTAGLITDLLVRAIVTRTALITDPTLMAAVDTDLAAQITNWGPQSEKKTLAAIDTIVETHDPGALRRVKDAEHDRGLQFGFISDAAGFMTVWARMYAPDGAAFEQRVTDMAHTVCDEDPRTADERRNDALAAVATGTHLRCECPNPDCPGNRDTQPTKDVVVHIVTTEETLDAARTQTEAETQPAPEATPEQGAQPTSEPAPEPEPEDEAQPEPEAEPHAETEPEPEAEAGPTPEAGVEADPEAEADPKAEPEAEAGPTPEAEAEAAVTPTPRQSACPAPAFVIGAGVTNPTVLAAFLHRARLRTIQHPGNAPPEPHYRPSAALQDFVRCRDLTCRFPGCDAPATRCDIDHTAPWPAGPTCAANLKCLCRKHHLLKTFWTGEDGWRDEQFADGTIVWTSPSGQTYTTRPGSALLFPTLCTPTADAPIQPTKDTKDTTTDRGLKMPKRRRTRAQNRARRIQQERRLNDDLVAERNKPPPF</sequence>
<dbReference type="InterPro" id="IPR050972">
    <property type="entry name" value="SDr-like"/>
</dbReference>